<feature type="compositionally biased region" description="Basic and acidic residues" evidence="1">
    <location>
        <begin position="337"/>
        <end position="352"/>
    </location>
</feature>
<evidence type="ECO:0000313" key="5">
    <source>
        <dbReference type="EMBL" id="CAL1601620.1"/>
    </source>
</evidence>
<gene>
    <name evidence="5" type="ORF">KC01_LOCUS29546</name>
</gene>
<dbReference type="SUPFAM" id="SSF48726">
    <property type="entry name" value="Immunoglobulin"/>
    <property type="match status" value="2"/>
</dbReference>
<evidence type="ECO:0000256" key="3">
    <source>
        <dbReference type="SAM" id="SignalP"/>
    </source>
</evidence>
<dbReference type="Gene3D" id="2.60.40.10">
    <property type="entry name" value="Immunoglobulins"/>
    <property type="match status" value="2"/>
</dbReference>
<accession>A0AAV2LMY9</accession>
<dbReference type="PANTHER" id="PTHR15343:SF0">
    <property type="entry name" value="T-CELL ANTIGEN CD7"/>
    <property type="match status" value="1"/>
</dbReference>
<organism evidence="5 6">
    <name type="scientific">Knipowitschia caucasica</name>
    <name type="common">Caucasian dwarf goby</name>
    <name type="synonym">Pomatoschistus caucasicus</name>
    <dbReference type="NCBI Taxonomy" id="637954"/>
    <lineage>
        <taxon>Eukaryota</taxon>
        <taxon>Metazoa</taxon>
        <taxon>Chordata</taxon>
        <taxon>Craniata</taxon>
        <taxon>Vertebrata</taxon>
        <taxon>Euteleostomi</taxon>
        <taxon>Actinopterygii</taxon>
        <taxon>Neopterygii</taxon>
        <taxon>Teleostei</taxon>
        <taxon>Neoteleostei</taxon>
        <taxon>Acanthomorphata</taxon>
        <taxon>Gobiaria</taxon>
        <taxon>Gobiiformes</taxon>
        <taxon>Gobioidei</taxon>
        <taxon>Gobiidae</taxon>
        <taxon>Gobiinae</taxon>
        <taxon>Knipowitschia</taxon>
    </lineage>
</organism>
<proteinExistence type="predicted"/>
<evidence type="ECO:0000256" key="1">
    <source>
        <dbReference type="SAM" id="MobiDB-lite"/>
    </source>
</evidence>
<feature type="domain" description="Ig-like" evidence="4">
    <location>
        <begin position="29"/>
        <end position="123"/>
    </location>
</feature>
<dbReference type="InterPro" id="IPR039090">
    <property type="entry name" value="CD7"/>
</dbReference>
<dbReference type="SMART" id="SM00406">
    <property type="entry name" value="IGv"/>
    <property type="match status" value="2"/>
</dbReference>
<dbReference type="EMBL" id="OZ035825">
    <property type="protein sequence ID" value="CAL1601620.1"/>
    <property type="molecule type" value="Genomic_DNA"/>
</dbReference>
<evidence type="ECO:0000313" key="6">
    <source>
        <dbReference type="Proteomes" id="UP001497482"/>
    </source>
</evidence>
<feature type="signal peptide" evidence="3">
    <location>
        <begin position="1"/>
        <end position="20"/>
    </location>
</feature>
<dbReference type="PROSITE" id="PS50835">
    <property type="entry name" value="IG_LIKE"/>
    <property type="match status" value="1"/>
</dbReference>
<dbReference type="GO" id="GO:0038023">
    <property type="term" value="F:signaling receptor activity"/>
    <property type="evidence" value="ECO:0007669"/>
    <property type="project" value="InterPro"/>
</dbReference>
<dbReference type="InterPro" id="IPR003599">
    <property type="entry name" value="Ig_sub"/>
</dbReference>
<keyword evidence="6" id="KW-1185">Reference proteome</keyword>
<name>A0AAV2LMY9_KNICA</name>
<protein>
    <recommendedName>
        <fullName evidence="4">Ig-like domain-containing protein</fullName>
    </recommendedName>
</protein>
<feature type="transmembrane region" description="Helical" evidence="2">
    <location>
        <begin position="264"/>
        <end position="286"/>
    </location>
</feature>
<keyword evidence="2" id="KW-0472">Membrane</keyword>
<sequence length="352" mass="38892">MRAVTSFYLWTLIFIHTVRCAIEFLAREEGDVVVFPCLVNQNTATPIGVYLKRSWLRRSNILFQYERSEVSVLDNKYLNRTSTSGDPNIRAVNVTISGLRPSDTDLYTCEFNLDNPHSEDQIQHGNTQFFLFVRGVLDVDRDWVTTCVGGSALLPCAPPAGDSSAVEGVVLKRQRGKQPLELLYHSKHTSGPSQFSADRVQLSTAPGPGGISYTLTVGGLQPEDSGLYSCQLLQSERPHSPSMGPQGLYVIVQGDQCGCTTYSALIYALSAAVAVASVLLVVAVLMHRGNRPRAKKTHVQAPIYEEMSGLQSKNPKRSRCATEEAPSEYRNISLKESCPENHYESPNRESMF</sequence>
<dbReference type="InterPro" id="IPR036179">
    <property type="entry name" value="Ig-like_dom_sf"/>
</dbReference>
<keyword evidence="2" id="KW-1133">Transmembrane helix</keyword>
<dbReference type="SMART" id="SM00409">
    <property type="entry name" value="IG"/>
    <property type="match status" value="2"/>
</dbReference>
<dbReference type="InterPro" id="IPR013783">
    <property type="entry name" value="Ig-like_fold"/>
</dbReference>
<dbReference type="Proteomes" id="UP001497482">
    <property type="component" value="Chromosome 3"/>
</dbReference>
<evidence type="ECO:0000259" key="4">
    <source>
        <dbReference type="PROSITE" id="PS50835"/>
    </source>
</evidence>
<evidence type="ECO:0000256" key="2">
    <source>
        <dbReference type="SAM" id="Phobius"/>
    </source>
</evidence>
<keyword evidence="2" id="KW-0812">Transmembrane</keyword>
<feature type="region of interest" description="Disordered" evidence="1">
    <location>
        <begin position="308"/>
        <end position="352"/>
    </location>
</feature>
<dbReference type="InterPro" id="IPR013106">
    <property type="entry name" value="Ig_V-set"/>
</dbReference>
<dbReference type="GO" id="GO:0016020">
    <property type="term" value="C:membrane"/>
    <property type="evidence" value="ECO:0007669"/>
    <property type="project" value="InterPro"/>
</dbReference>
<reference evidence="5 6" key="1">
    <citation type="submission" date="2024-04" db="EMBL/GenBank/DDBJ databases">
        <authorList>
            <person name="Waldvogel A.-M."/>
            <person name="Schoenle A."/>
        </authorList>
    </citation>
    <scope>NUCLEOTIDE SEQUENCE [LARGE SCALE GENOMIC DNA]</scope>
</reference>
<dbReference type="Pfam" id="PF07686">
    <property type="entry name" value="V-set"/>
    <property type="match status" value="1"/>
</dbReference>
<feature type="chain" id="PRO_5043696482" description="Ig-like domain-containing protein" evidence="3">
    <location>
        <begin position="21"/>
        <end position="352"/>
    </location>
</feature>
<keyword evidence="3" id="KW-0732">Signal</keyword>
<dbReference type="GO" id="GO:0002250">
    <property type="term" value="P:adaptive immune response"/>
    <property type="evidence" value="ECO:0007669"/>
    <property type="project" value="InterPro"/>
</dbReference>
<dbReference type="InterPro" id="IPR007110">
    <property type="entry name" value="Ig-like_dom"/>
</dbReference>
<dbReference type="AlphaFoldDB" id="A0AAV2LMY9"/>
<dbReference type="PANTHER" id="PTHR15343">
    <property type="entry name" value="CD7"/>
    <property type="match status" value="1"/>
</dbReference>